<dbReference type="Proteomes" id="UP000274822">
    <property type="component" value="Unassembled WGS sequence"/>
</dbReference>
<sequence length="124" mass="14013">MTTSRTITENESRGDFKLFSAALQIFLGAGYYENWNKAHTLSAIVPRPPQTPPLLQHRRPSCPHLHRYQKLQPPLDPFSARPQWVAEPQLLVRRSQLRSGLGIRHNNSSVGFAKLAENTEESVG</sequence>
<dbReference type="EMBL" id="RBNJ01009286">
    <property type="protein sequence ID" value="RUS26978.1"/>
    <property type="molecule type" value="Genomic_DNA"/>
</dbReference>
<name>A0A433QAZ7_9FUNG</name>
<keyword evidence="2" id="KW-1185">Reference proteome</keyword>
<evidence type="ECO:0000313" key="1">
    <source>
        <dbReference type="EMBL" id="RUS26978.1"/>
    </source>
</evidence>
<proteinExistence type="predicted"/>
<dbReference type="AlphaFoldDB" id="A0A433QAZ7"/>
<accession>A0A433QAZ7</accession>
<protein>
    <submittedName>
        <fullName evidence="1">Uncharacterized protein</fullName>
    </submittedName>
</protein>
<comment type="caution">
    <text evidence="1">The sequence shown here is derived from an EMBL/GenBank/DDBJ whole genome shotgun (WGS) entry which is preliminary data.</text>
</comment>
<reference evidence="1 2" key="1">
    <citation type="journal article" date="2018" name="New Phytol.">
        <title>Phylogenomics of Endogonaceae and evolution of mycorrhizas within Mucoromycota.</title>
        <authorList>
            <person name="Chang Y."/>
            <person name="Desiro A."/>
            <person name="Na H."/>
            <person name="Sandor L."/>
            <person name="Lipzen A."/>
            <person name="Clum A."/>
            <person name="Barry K."/>
            <person name="Grigoriev I.V."/>
            <person name="Martin F.M."/>
            <person name="Stajich J.E."/>
            <person name="Smith M.E."/>
            <person name="Bonito G."/>
            <person name="Spatafora J.W."/>
        </authorList>
    </citation>
    <scope>NUCLEOTIDE SEQUENCE [LARGE SCALE GENOMIC DNA]</scope>
    <source>
        <strain evidence="1 2">AD002</strain>
    </source>
</reference>
<evidence type="ECO:0000313" key="2">
    <source>
        <dbReference type="Proteomes" id="UP000274822"/>
    </source>
</evidence>
<organism evidence="1 2">
    <name type="scientific">Jimgerdemannia flammicorona</name>
    <dbReference type="NCBI Taxonomy" id="994334"/>
    <lineage>
        <taxon>Eukaryota</taxon>
        <taxon>Fungi</taxon>
        <taxon>Fungi incertae sedis</taxon>
        <taxon>Mucoromycota</taxon>
        <taxon>Mucoromycotina</taxon>
        <taxon>Endogonomycetes</taxon>
        <taxon>Endogonales</taxon>
        <taxon>Endogonaceae</taxon>
        <taxon>Jimgerdemannia</taxon>
    </lineage>
</organism>
<gene>
    <name evidence="1" type="ORF">BC938DRAFT_483869</name>
</gene>